<dbReference type="PANTHER" id="PTHR24173:SF83">
    <property type="entry name" value="SOCS BOX DOMAIN-CONTAINING PROTEIN"/>
    <property type="match status" value="1"/>
</dbReference>
<evidence type="ECO:0000313" key="4">
    <source>
        <dbReference type="EMBL" id="CAK9199943.1"/>
    </source>
</evidence>
<dbReference type="PANTHER" id="PTHR24173">
    <property type="entry name" value="ANKYRIN REPEAT CONTAINING"/>
    <property type="match status" value="1"/>
</dbReference>
<keyword evidence="1" id="KW-0677">Repeat</keyword>
<sequence length="392" mass="44034">MLLRLLRRAPIDTLWSDPNDRTVLHVAVIQGCLQLVNKVLRLYVTFPNLKPCRDSLLRAKDQSLCGADALKLATVVGNQNILKTIKHALTANPGLPTDIDGEEEFPDAKKNEELYCLIKQKFLEQDEGTRSRLNTNFKDDVDYNFVQNRQELLFLHVACKHFELLDFLSAVLRETREQGNHLLQALSELKDTQGRTLLHVAVEGHEFGDAERDTTMAERDTTMADIVGVLLDFLGEVPQAGRYDERVNALDSAGRTPLHRAVANGRAGSKVIQALVDHSGTDVNARWGSENDRVTGEPTALHLAVFHNNVDAAQFLLGKEETDADLKCRLFIEASGIWYSNKCKLANEKWTALEFATIMGHAHMVRLLLEVHHSYIQTVFLQSQILEYSLSS</sequence>
<feature type="repeat" description="ANK" evidence="3">
    <location>
        <begin position="253"/>
        <end position="279"/>
    </location>
</feature>
<evidence type="ECO:0000256" key="2">
    <source>
        <dbReference type="ARBA" id="ARBA00023043"/>
    </source>
</evidence>
<keyword evidence="5" id="KW-1185">Reference proteome</keyword>
<keyword evidence="2 3" id="KW-0040">ANK repeat</keyword>
<dbReference type="InterPro" id="IPR002110">
    <property type="entry name" value="Ankyrin_rpt"/>
</dbReference>
<dbReference type="Proteomes" id="UP001497512">
    <property type="component" value="Chromosome 12"/>
</dbReference>
<gene>
    <name evidence="4" type="ORF">CSSPTR1EN2_LOCUS5189</name>
</gene>
<evidence type="ECO:0000256" key="3">
    <source>
        <dbReference type="PROSITE-ProRule" id="PRU00023"/>
    </source>
</evidence>
<dbReference type="Gene3D" id="1.25.40.20">
    <property type="entry name" value="Ankyrin repeat-containing domain"/>
    <property type="match status" value="2"/>
</dbReference>
<reference evidence="4" key="1">
    <citation type="submission" date="2024-02" db="EMBL/GenBank/DDBJ databases">
        <authorList>
            <consortium name="ELIXIR-Norway"/>
            <consortium name="Elixir Norway"/>
        </authorList>
    </citation>
    <scope>NUCLEOTIDE SEQUENCE</scope>
</reference>
<accession>A0ABP0TMN5</accession>
<dbReference type="PROSITE" id="PS50088">
    <property type="entry name" value="ANK_REPEAT"/>
    <property type="match status" value="1"/>
</dbReference>
<dbReference type="SMART" id="SM00248">
    <property type="entry name" value="ANK"/>
    <property type="match status" value="5"/>
</dbReference>
<name>A0ABP0TMN5_9BRYO</name>
<evidence type="ECO:0000256" key="1">
    <source>
        <dbReference type="ARBA" id="ARBA00022737"/>
    </source>
</evidence>
<dbReference type="PROSITE" id="PS51257">
    <property type="entry name" value="PROKAR_LIPOPROTEIN"/>
    <property type="match status" value="1"/>
</dbReference>
<dbReference type="PROSITE" id="PS50297">
    <property type="entry name" value="ANK_REP_REGION"/>
    <property type="match status" value="1"/>
</dbReference>
<dbReference type="InterPro" id="IPR036770">
    <property type="entry name" value="Ankyrin_rpt-contain_sf"/>
</dbReference>
<evidence type="ECO:0000313" key="5">
    <source>
        <dbReference type="Proteomes" id="UP001497512"/>
    </source>
</evidence>
<dbReference type="EMBL" id="OZ019904">
    <property type="protein sequence ID" value="CAK9199943.1"/>
    <property type="molecule type" value="Genomic_DNA"/>
</dbReference>
<dbReference type="Pfam" id="PF12796">
    <property type="entry name" value="Ank_2"/>
    <property type="match status" value="1"/>
</dbReference>
<dbReference type="SUPFAM" id="SSF48403">
    <property type="entry name" value="Ankyrin repeat"/>
    <property type="match status" value="1"/>
</dbReference>
<proteinExistence type="predicted"/>
<organism evidence="4 5">
    <name type="scientific">Sphagnum troendelagicum</name>
    <dbReference type="NCBI Taxonomy" id="128251"/>
    <lineage>
        <taxon>Eukaryota</taxon>
        <taxon>Viridiplantae</taxon>
        <taxon>Streptophyta</taxon>
        <taxon>Embryophyta</taxon>
        <taxon>Bryophyta</taxon>
        <taxon>Sphagnophytina</taxon>
        <taxon>Sphagnopsida</taxon>
        <taxon>Sphagnales</taxon>
        <taxon>Sphagnaceae</taxon>
        <taxon>Sphagnum</taxon>
    </lineage>
</organism>
<evidence type="ECO:0008006" key="6">
    <source>
        <dbReference type="Google" id="ProtNLM"/>
    </source>
</evidence>
<protein>
    <recommendedName>
        <fullName evidence="6">Ankyrin repeat protein</fullName>
    </recommendedName>
</protein>